<feature type="compositionally biased region" description="Basic and acidic residues" evidence="1">
    <location>
        <begin position="763"/>
        <end position="774"/>
    </location>
</feature>
<sequence>MDSDDRPPAAEAVPQSAYIPIAELSPDRDDISTKSVHAVVTLVWPYSSSSQSLSLLLAEPDFRLRRSQGQVKVNFHGISAQEVAQTHVGIGDEVRLSLEGVRWTDTQGPSATPGRNVSWDINFENSVSLELSRNSQLLSSVRIHGPVSPPQNDGFATPVKPTASNLHTEVEGPSGGSAQWASPAFLRLNRQTLGGLGSAAFDPFAEEDGYVPGKGRKRPRFSMRSNEWRFVDEPASPVEAETPWDELEDVEMQDDELEAQGAAEEDASNLNGTETRSPERIDTKDIATGSGVDEGTISTSSVGLATNDEVSVQHKNVQRAKEAAGVMHINSRLEFTPPLARDDEQTGSQRTSRAPTDTPRLLPLPSPGLLVPSPLVTVSPSPLGYFPTVVESTASSETPAVSTGTEDGAATIQNASLQETAPHDLLQEATARVLERAAADVIEASTEINDPLSSEITAGASTQLTHSTTDESGFPIKQSNFVVAEQRVSTTADGAAQRDEEAAEADEVRSLSESIEATSNAFDAGDENIREIQRDESEGASGQGEYDSMVEEEGYSDRSQNYSRSPIPVEEESDGESEISEEETEGEVEYTVQGNVRHSTREGPEGSPHDASSYVDEDEYDDVEEVEGQSEQGFDGEYESDHVYEDEYEESLDSDAESEDESSTRSQAPAPQKTVQPEIIVLDSDSEEESGVAGNHSAVPPEDQRHVLVKEAETYQNQPSVFPTAHVEGWEETQEGEKDVGYSETEESEDDEQSETSIATRSPAREDISESLREESEEVQEEVQEETRSSSEESHMSVSHPFFTPEADTSQPASKEHDSAIDPELLRQQEAQSSTVLDNNEDFHEQRLEHTPSGQGSNLSGRDQGLFLDGPSSPQRGAQVVTYRPQNMDQHGQLPTPNATQQTELMSPEPEGHIVRPDSMLTPENTQDSSAKKMAESQPDLPDTEMVPMESMDGVVEEVSLLNPQDPISIEDEDKPTAAEDTSEPGQEKQPEIQPSIEDDTHIVDQRPVQVSVEISRAPSLANTPALTDGEARGLRSAHSYFAPLATLFDRFNSVVDTISVVIETSPVTRSMSVPKDHFLTLHLTDPSMAGTTLPAQVFRPKTALPAVEEGDVILLRNFKVRTFNHSMVLLSTDTSAWAVFDDGTDEARATDSPVEYGPEEHSYADSLREWYREDGAAMVADYKLQSSIDRASREDTPSSSAAISDTGSIDSALRESRGDSLSSARGSRRNRKSNRRITIHELRDGTRYTEVGSPSDKESIHELRDGTVYANL</sequence>
<feature type="region of interest" description="Disordered" evidence="1">
    <location>
        <begin position="1189"/>
        <end position="1273"/>
    </location>
</feature>
<proteinExistence type="predicted"/>
<feature type="compositionally biased region" description="Basic and acidic residues" evidence="1">
    <location>
        <begin position="702"/>
        <end position="713"/>
    </location>
</feature>
<organism evidence="3 4">
    <name type="scientific">Paecilomyces lecythidis</name>
    <dbReference type="NCBI Taxonomy" id="3004212"/>
    <lineage>
        <taxon>Eukaryota</taxon>
        <taxon>Fungi</taxon>
        <taxon>Dikarya</taxon>
        <taxon>Ascomycota</taxon>
        <taxon>Pezizomycotina</taxon>
        <taxon>Eurotiomycetes</taxon>
        <taxon>Eurotiomycetidae</taxon>
        <taxon>Eurotiales</taxon>
        <taxon>Thermoascaceae</taxon>
        <taxon>Paecilomyces</taxon>
    </lineage>
</organism>
<feature type="region of interest" description="Disordered" evidence="1">
    <location>
        <begin position="331"/>
        <end position="366"/>
    </location>
</feature>
<feature type="compositionally biased region" description="Acidic residues" evidence="1">
    <location>
        <begin position="775"/>
        <end position="784"/>
    </location>
</feature>
<dbReference type="EMBL" id="JAVDPF010000001">
    <property type="protein sequence ID" value="KAL1886096.1"/>
    <property type="molecule type" value="Genomic_DNA"/>
</dbReference>
<dbReference type="SMART" id="SM00976">
    <property type="entry name" value="Telo_bind"/>
    <property type="match status" value="1"/>
</dbReference>
<feature type="compositionally biased region" description="Acidic residues" evidence="1">
    <location>
        <begin position="744"/>
        <end position="754"/>
    </location>
</feature>
<feature type="compositionally biased region" description="Basic and acidic residues" evidence="1">
    <location>
        <begin position="1256"/>
        <end position="1266"/>
    </location>
</feature>
<protein>
    <recommendedName>
        <fullName evidence="2">Telomeric single stranded DNA binding POT1/Cdc13 domain-containing protein</fullName>
    </recommendedName>
</protein>
<feature type="region of interest" description="Disordered" evidence="1">
    <location>
        <begin position="255"/>
        <end position="300"/>
    </location>
</feature>
<feature type="compositionally biased region" description="Basic and acidic residues" evidence="1">
    <location>
        <begin position="841"/>
        <end position="850"/>
    </location>
</feature>
<feature type="compositionally biased region" description="Acidic residues" evidence="1">
    <location>
        <begin position="646"/>
        <end position="661"/>
    </location>
</feature>
<accession>A0ABR3YCQ3</accession>
<feature type="compositionally biased region" description="Polar residues" evidence="1">
    <location>
        <begin position="664"/>
        <end position="675"/>
    </location>
</feature>
<name>A0ABR3YCQ3_9EURO</name>
<feature type="region of interest" description="Disordered" evidence="1">
    <location>
        <begin position="488"/>
        <end position="947"/>
    </location>
</feature>
<evidence type="ECO:0000313" key="4">
    <source>
        <dbReference type="Proteomes" id="UP001583193"/>
    </source>
</evidence>
<reference evidence="3 4" key="1">
    <citation type="journal article" date="2024" name="IMA Fungus">
        <title>IMA Genome - F19 : A genome assembly and annotation guide to empower mycologists, including annotated draft genome sequences of Ceratocystis pirilliformis, Diaporthe australafricana, Fusarium ophioides, Paecilomyces lecythidis, and Sporothrix stenoceras.</title>
        <authorList>
            <person name="Aylward J."/>
            <person name="Wilson A.M."/>
            <person name="Visagie C.M."/>
            <person name="Spraker J."/>
            <person name="Barnes I."/>
            <person name="Buitendag C."/>
            <person name="Ceriani C."/>
            <person name="Del Mar Angel L."/>
            <person name="du Plessis D."/>
            <person name="Fuchs T."/>
            <person name="Gasser K."/>
            <person name="Kramer D."/>
            <person name="Li W."/>
            <person name="Munsamy K."/>
            <person name="Piso A."/>
            <person name="Price J.L."/>
            <person name="Sonnekus B."/>
            <person name="Thomas C."/>
            <person name="van der Nest A."/>
            <person name="van Dijk A."/>
            <person name="van Heerden A."/>
            <person name="van Vuuren N."/>
            <person name="Yilmaz N."/>
            <person name="Duong T.A."/>
            <person name="van der Merwe N.A."/>
            <person name="Wingfield M.J."/>
            <person name="Wingfield B.D."/>
        </authorList>
    </citation>
    <scope>NUCLEOTIDE SEQUENCE [LARGE SCALE GENOMIC DNA]</scope>
    <source>
        <strain evidence="3 4">CMW 18167</strain>
    </source>
</reference>
<feature type="compositionally biased region" description="Basic and acidic residues" evidence="1">
    <location>
        <begin position="276"/>
        <end position="285"/>
    </location>
</feature>
<dbReference type="Proteomes" id="UP001583193">
    <property type="component" value="Unassembled WGS sequence"/>
</dbReference>
<dbReference type="InterPro" id="IPR011564">
    <property type="entry name" value="Telomer_end-bd_POT1/Cdc13"/>
</dbReference>
<feature type="compositionally biased region" description="Basic residues" evidence="1">
    <location>
        <begin position="1227"/>
        <end position="1238"/>
    </location>
</feature>
<feature type="compositionally biased region" description="Acidic residues" evidence="1">
    <location>
        <begin position="615"/>
        <end position="638"/>
    </location>
</feature>
<evidence type="ECO:0000256" key="1">
    <source>
        <dbReference type="SAM" id="MobiDB-lite"/>
    </source>
</evidence>
<evidence type="ECO:0000259" key="2">
    <source>
        <dbReference type="SMART" id="SM00976"/>
    </source>
</evidence>
<feature type="compositionally biased region" description="Basic and acidic residues" evidence="1">
    <location>
        <begin position="785"/>
        <end position="795"/>
    </location>
</feature>
<evidence type="ECO:0000313" key="3">
    <source>
        <dbReference type="EMBL" id="KAL1886096.1"/>
    </source>
</evidence>
<dbReference type="SUPFAM" id="SSF50249">
    <property type="entry name" value="Nucleic acid-binding proteins"/>
    <property type="match status" value="1"/>
</dbReference>
<feature type="compositionally biased region" description="Basic and acidic residues" evidence="1">
    <location>
        <begin position="1239"/>
        <end position="1248"/>
    </location>
</feature>
<feature type="compositionally biased region" description="Basic and acidic residues" evidence="1">
    <location>
        <begin position="599"/>
        <end position="608"/>
    </location>
</feature>
<feature type="compositionally biased region" description="Polar residues" evidence="1">
    <location>
        <begin position="829"/>
        <end position="838"/>
    </location>
</feature>
<dbReference type="InterPro" id="IPR012340">
    <property type="entry name" value="NA-bd_OB-fold"/>
</dbReference>
<feature type="compositionally biased region" description="Polar residues" evidence="1">
    <location>
        <begin position="1198"/>
        <end position="1210"/>
    </location>
</feature>
<dbReference type="Gene3D" id="2.40.50.140">
    <property type="entry name" value="Nucleic acid-binding proteins"/>
    <property type="match status" value="1"/>
</dbReference>
<feature type="compositionally biased region" description="Basic and acidic residues" evidence="1">
    <location>
        <begin position="814"/>
        <end position="827"/>
    </location>
</feature>
<feature type="region of interest" description="Disordered" evidence="1">
    <location>
        <begin position="964"/>
        <end position="1003"/>
    </location>
</feature>
<feature type="compositionally biased region" description="Polar residues" evidence="1">
    <location>
        <begin position="346"/>
        <end position="355"/>
    </location>
</feature>
<dbReference type="Pfam" id="PF02765">
    <property type="entry name" value="POT1"/>
    <property type="match status" value="1"/>
</dbReference>
<gene>
    <name evidence="3" type="ORF">Plec18167_000024</name>
</gene>
<feature type="compositionally biased region" description="Polar residues" evidence="1">
    <location>
        <begin position="511"/>
        <end position="521"/>
    </location>
</feature>
<feature type="compositionally biased region" description="Basic and acidic residues" evidence="1">
    <location>
        <begin position="496"/>
        <end position="510"/>
    </location>
</feature>
<feature type="compositionally biased region" description="Polar residues" evidence="1">
    <location>
        <begin position="884"/>
        <end position="905"/>
    </location>
</feature>
<feature type="compositionally biased region" description="Acidic residues" evidence="1">
    <location>
        <begin position="255"/>
        <end position="267"/>
    </location>
</feature>
<comment type="caution">
    <text evidence="3">The sequence shown here is derived from an EMBL/GenBank/DDBJ whole genome shotgun (WGS) entry which is preliminary data.</text>
</comment>
<feature type="domain" description="Telomeric single stranded DNA binding POT1/Cdc13" evidence="2">
    <location>
        <begin position="1042"/>
        <end position="1173"/>
    </location>
</feature>
<feature type="compositionally biased region" description="Polar residues" evidence="1">
    <location>
        <begin position="852"/>
        <end position="861"/>
    </location>
</feature>
<feature type="compositionally biased region" description="Acidic residues" evidence="1">
    <location>
        <begin position="569"/>
        <end position="588"/>
    </location>
</feature>
<feature type="compositionally biased region" description="Basic and acidic residues" evidence="1">
    <location>
        <begin position="527"/>
        <end position="537"/>
    </location>
</feature>
<keyword evidence="4" id="KW-1185">Reference proteome</keyword>
<dbReference type="CDD" id="cd04497">
    <property type="entry name" value="hPOT1_OB1_like"/>
    <property type="match status" value="1"/>
</dbReference>